<keyword evidence="1" id="KW-0812">Transmembrane</keyword>
<keyword evidence="1" id="KW-1133">Transmembrane helix</keyword>
<name>A0A3D9RR86_9BACL</name>
<sequence length="215" mass="24641">MLNRKIILPVLYVLVYLFTFYVVLQYLIYKPSQAGMVSAKLNDSSFPYAIWKLFFYPHILLGITALLIGAYQLTQRSRKKTPRHKMLGRIYGIAILLNVLVVPYISLYATGGTPSTVAFLLLDVLWLGTTVIGIRHIRNKRLRQHREWMLRSYAITFVFVTFRIVLGIIQLSIDASTSSTFPFAVYLSIALNLAFTELYLHKSSRSSLKSIERVV</sequence>
<evidence type="ECO:0000313" key="2">
    <source>
        <dbReference type="EMBL" id="REE77723.1"/>
    </source>
</evidence>
<dbReference type="AlphaFoldDB" id="A0A3D9RR86"/>
<keyword evidence="3" id="KW-1185">Reference proteome</keyword>
<feature type="transmembrane region" description="Helical" evidence="1">
    <location>
        <begin position="115"/>
        <end position="134"/>
    </location>
</feature>
<evidence type="ECO:0000256" key="1">
    <source>
        <dbReference type="SAM" id="Phobius"/>
    </source>
</evidence>
<dbReference type="OrthoDB" id="195502at2"/>
<comment type="caution">
    <text evidence="2">The sequence shown here is derived from an EMBL/GenBank/DDBJ whole genome shotgun (WGS) entry which is preliminary data.</text>
</comment>
<dbReference type="Pfam" id="PF10067">
    <property type="entry name" value="DUF2306"/>
    <property type="match status" value="1"/>
</dbReference>
<proteinExistence type="predicted"/>
<feature type="transmembrane region" description="Helical" evidence="1">
    <location>
        <begin position="90"/>
        <end position="109"/>
    </location>
</feature>
<feature type="transmembrane region" description="Helical" evidence="1">
    <location>
        <begin position="154"/>
        <end position="173"/>
    </location>
</feature>
<reference evidence="2 3" key="1">
    <citation type="submission" date="2018-08" db="EMBL/GenBank/DDBJ databases">
        <title>Genomic Encyclopedia of Type Strains, Phase III (KMG-III): the genomes of soil and plant-associated and newly described type strains.</title>
        <authorList>
            <person name="Whitman W."/>
        </authorList>
    </citation>
    <scope>NUCLEOTIDE SEQUENCE [LARGE SCALE GENOMIC DNA]</scope>
    <source>
        <strain evidence="2 3">CGMCC 1.10966</strain>
    </source>
</reference>
<dbReference type="EMBL" id="QTTN01000027">
    <property type="protein sequence ID" value="REE77723.1"/>
    <property type="molecule type" value="Genomic_DNA"/>
</dbReference>
<feature type="transmembrane region" description="Helical" evidence="1">
    <location>
        <begin position="49"/>
        <end position="69"/>
    </location>
</feature>
<dbReference type="RefSeq" id="WP_116190909.1">
    <property type="nucleotide sequence ID" value="NZ_QTTN01000027.1"/>
</dbReference>
<gene>
    <name evidence="2" type="ORF">A8990_12743</name>
</gene>
<organism evidence="2 3">
    <name type="scientific">Paenibacillus taihuensis</name>
    <dbReference type="NCBI Taxonomy" id="1156355"/>
    <lineage>
        <taxon>Bacteria</taxon>
        <taxon>Bacillati</taxon>
        <taxon>Bacillota</taxon>
        <taxon>Bacilli</taxon>
        <taxon>Bacillales</taxon>
        <taxon>Paenibacillaceae</taxon>
        <taxon>Paenibacillus</taxon>
    </lineage>
</organism>
<dbReference type="Proteomes" id="UP000256304">
    <property type="component" value="Unassembled WGS sequence"/>
</dbReference>
<feature type="transmembrane region" description="Helical" evidence="1">
    <location>
        <begin position="7"/>
        <end position="29"/>
    </location>
</feature>
<protein>
    <submittedName>
        <fullName evidence="2">Putative membrane protein DUF2306</fullName>
    </submittedName>
</protein>
<keyword evidence="1" id="KW-0472">Membrane</keyword>
<feature type="transmembrane region" description="Helical" evidence="1">
    <location>
        <begin position="179"/>
        <end position="200"/>
    </location>
</feature>
<evidence type="ECO:0000313" key="3">
    <source>
        <dbReference type="Proteomes" id="UP000256304"/>
    </source>
</evidence>
<dbReference type="InterPro" id="IPR018750">
    <property type="entry name" value="DUF2306_membrane"/>
</dbReference>
<accession>A0A3D9RR86</accession>